<proteinExistence type="predicted"/>
<dbReference type="EMBL" id="FMWO01000023">
    <property type="protein sequence ID" value="SCZ84454.1"/>
    <property type="molecule type" value="Genomic_DNA"/>
</dbReference>
<dbReference type="Proteomes" id="UP000198729">
    <property type="component" value="Unassembled WGS sequence"/>
</dbReference>
<protein>
    <submittedName>
        <fullName evidence="1">Uncharacterized protein</fullName>
    </submittedName>
</protein>
<dbReference type="OrthoDB" id="9904555at2"/>
<reference evidence="1 2" key="1">
    <citation type="submission" date="2016-10" db="EMBL/GenBank/DDBJ databases">
        <authorList>
            <person name="de Groot N.N."/>
        </authorList>
    </citation>
    <scope>NUCLEOTIDE SEQUENCE [LARGE SCALE GENOMIC DNA]</scope>
    <source>
        <strain evidence="1">1</strain>
    </source>
</reference>
<dbReference type="RefSeq" id="WP_090283948.1">
    <property type="nucleotide sequence ID" value="NZ_FMWO01000023.1"/>
</dbReference>
<organism evidence="1 2">
    <name type="scientific">Nitrosomonas mobilis</name>
    <dbReference type="NCBI Taxonomy" id="51642"/>
    <lineage>
        <taxon>Bacteria</taxon>
        <taxon>Pseudomonadati</taxon>
        <taxon>Pseudomonadota</taxon>
        <taxon>Betaproteobacteria</taxon>
        <taxon>Nitrosomonadales</taxon>
        <taxon>Nitrosomonadaceae</taxon>
        <taxon>Nitrosomonas</taxon>
    </lineage>
</organism>
<accession>A0A1G5SB71</accession>
<evidence type="ECO:0000313" key="1">
    <source>
        <dbReference type="EMBL" id="SCZ84454.1"/>
    </source>
</evidence>
<keyword evidence="2" id="KW-1185">Reference proteome</keyword>
<name>A0A1G5SB71_9PROT</name>
<gene>
    <name evidence="1" type="ORF">NSMM_180001</name>
</gene>
<evidence type="ECO:0000313" key="2">
    <source>
        <dbReference type="Proteomes" id="UP000198729"/>
    </source>
</evidence>
<sequence length="138" mass="14957">MRKTVRKTVIVFAALSITFGFISYSKAESMSFDWNGMGCSENVIFDFELQYLPNQNAYTLDGKAVSRFNGFTYPARGGAVFNPATNNFQVSIVYTSATGETFTFGASLDTSTLSGSGNVQRIAHGNTNDDCKGLLSVL</sequence>
<dbReference type="AlphaFoldDB" id="A0A1G5SB71"/>